<name>A0A699RWV2_TANCI</name>
<evidence type="ECO:0000256" key="1">
    <source>
        <dbReference type="SAM" id="MobiDB-lite"/>
    </source>
</evidence>
<evidence type="ECO:0000256" key="2">
    <source>
        <dbReference type="SAM" id="SignalP"/>
    </source>
</evidence>
<feature type="compositionally biased region" description="Low complexity" evidence="1">
    <location>
        <begin position="25"/>
        <end position="38"/>
    </location>
</feature>
<protein>
    <submittedName>
        <fullName evidence="3">Uncharacterized protein</fullName>
    </submittedName>
</protein>
<proteinExistence type="predicted"/>
<feature type="compositionally biased region" description="Low complexity" evidence="1">
    <location>
        <begin position="61"/>
        <end position="92"/>
    </location>
</feature>
<keyword evidence="2" id="KW-0732">Signal</keyword>
<comment type="caution">
    <text evidence="3">The sequence shown here is derived from an EMBL/GenBank/DDBJ whole genome shotgun (WGS) entry which is preliminary data.</text>
</comment>
<accession>A0A699RWV2</accession>
<feature type="signal peptide" evidence="2">
    <location>
        <begin position="1"/>
        <end position="18"/>
    </location>
</feature>
<feature type="compositionally biased region" description="Pro residues" evidence="1">
    <location>
        <begin position="45"/>
        <end position="60"/>
    </location>
</feature>
<reference evidence="3" key="1">
    <citation type="journal article" date="2019" name="Sci. Rep.">
        <title>Draft genome of Tanacetum cinerariifolium, the natural source of mosquito coil.</title>
        <authorList>
            <person name="Yamashiro T."/>
            <person name="Shiraishi A."/>
            <person name="Satake H."/>
            <person name="Nakayama K."/>
        </authorList>
    </citation>
    <scope>NUCLEOTIDE SEQUENCE</scope>
</reference>
<feature type="region of interest" description="Disordered" evidence="1">
    <location>
        <begin position="25"/>
        <end position="98"/>
    </location>
</feature>
<dbReference type="EMBL" id="BKCJ011111737">
    <property type="protein sequence ID" value="GFC87731.1"/>
    <property type="molecule type" value="Genomic_DNA"/>
</dbReference>
<sequence length="126" mass="12603">MMKFLISFIAILATSCTARIATTAVPTVSSTASQTPSPYHIPTLVPAPPHAAPSPSPSPKSTPSSPAPSSHVSPTTPAPSKSLSPAPSPQSADVPTSGTFAEGWINRAVTVGTALAGVVFVSVALM</sequence>
<feature type="chain" id="PRO_5025607010" evidence="2">
    <location>
        <begin position="19"/>
        <end position="126"/>
    </location>
</feature>
<dbReference type="AlphaFoldDB" id="A0A699RWV2"/>
<evidence type="ECO:0000313" key="3">
    <source>
        <dbReference type="EMBL" id="GFC87731.1"/>
    </source>
</evidence>
<dbReference type="PROSITE" id="PS51257">
    <property type="entry name" value="PROKAR_LIPOPROTEIN"/>
    <property type="match status" value="1"/>
</dbReference>
<gene>
    <name evidence="3" type="ORF">Tci_859701</name>
</gene>
<organism evidence="3">
    <name type="scientific">Tanacetum cinerariifolium</name>
    <name type="common">Dalmatian daisy</name>
    <name type="synonym">Chrysanthemum cinerariifolium</name>
    <dbReference type="NCBI Taxonomy" id="118510"/>
    <lineage>
        <taxon>Eukaryota</taxon>
        <taxon>Viridiplantae</taxon>
        <taxon>Streptophyta</taxon>
        <taxon>Embryophyta</taxon>
        <taxon>Tracheophyta</taxon>
        <taxon>Spermatophyta</taxon>
        <taxon>Magnoliopsida</taxon>
        <taxon>eudicotyledons</taxon>
        <taxon>Gunneridae</taxon>
        <taxon>Pentapetalae</taxon>
        <taxon>asterids</taxon>
        <taxon>campanulids</taxon>
        <taxon>Asterales</taxon>
        <taxon>Asteraceae</taxon>
        <taxon>Asteroideae</taxon>
        <taxon>Anthemideae</taxon>
        <taxon>Anthemidinae</taxon>
        <taxon>Tanacetum</taxon>
    </lineage>
</organism>